<feature type="domain" description="DUF6534" evidence="4">
    <location>
        <begin position="192"/>
        <end position="238"/>
    </location>
</feature>
<dbReference type="OrthoDB" id="2535105at2759"/>
<feature type="transmembrane region" description="Helical" evidence="2">
    <location>
        <begin position="89"/>
        <end position="107"/>
    </location>
</feature>
<feature type="transmembrane region" description="Helical" evidence="2">
    <location>
        <begin position="185"/>
        <end position="208"/>
    </location>
</feature>
<feature type="signal peptide" evidence="3">
    <location>
        <begin position="1"/>
        <end position="22"/>
    </location>
</feature>
<gene>
    <name evidence="5" type="ORF">BD410DRAFT_791655</name>
</gene>
<protein>
    <recommendedName>
        <fullName evidence="4">DUF6534 domain-containing protein</fullName>
    </recommendedName>
</protein>
<evidence type="ECO:0000256" key="2">
    <source>
        <dbReference type="SAM" id="Phobius"/>
    </source>
</evidence>
<evidence type="ECO:0000259" key="4">
    <source>
        <dbReference type="Pfam" id="PF20152"/>
    </source>
</evidence>
<dbReference type="InterPro" id="IPR045339">
    <property type="entry name" value="DUF6534"/>
</dbReference>
<accession>A0A4Y7PZ26</accession>
<evidence type="ECO:0000313" key="6">
    <source>
        <dbReference type="Proteomes" id="UP000294933"/>
    </source>
</evidence>
<keyword evidence="2" id="KW-1133">Transmembrane helix</keyword>
<evidence type="ECO:0000313" key="5">
    <source>
        <dbReference type="EMBL" id="TDL19790.1"/>
    </source>
</evidence>
<feature type="transmembrane region" description="Helical" evidence="2">
    <location>
        <begin position="46"/>
        <end position="69"/>
    </location>
</feature>
<reference evidence="5 6" key="1">
    <citation type="submission" date="2018-06" db="EMBL/GenBank/DDBJ databases">
        <title>A transcriptomic atlas of mushroom development highlights an independent origin of complex multicellularity.</title>
        <authorList>
            <consortium name="DOE Joint Genome Institute"/>
            <person name="Krizsan K."/>
            <person name="Almasi E."/>
            <person name="Merenyi Z."/>
            <person name="Sahu N."/>
            <person name="Viragh M."/>
            <person name="Koszo T."/>
            <person name="Mondo S."/>
            <person name="Kiss B."/>
            <person name="Balint B."/>
            <person name="Kues U."/>
            <person name="Barry K."/>
            <person name="Hegedus J.C."/>
            <person name="Henrissat B."/>
            <person name="Johnson J."/>
            <person name="Lipzen A."/>
            <person name="Ohm R."/>
            <person name="Nagy I."/>
            <person name="Pangilinan J."/>
            <person name="Yan J."/>
            <person name="Xiong Y."/>
            <person name="Grigoriev I.V."/>
            <person name="Hibbett D.S."/>
            <person name="Nagy L.G."/>
        </authorList>
    </citation>
    <scope>NUCLEOTIDE SEQUENCE [LARGE SCALE GENOMIC DNA]</scope>
    <source>
        <strain evidence="5 6">SZMC22713</strain>
    </source>
</reference>
<keyword evidence="2" id="KW-0472">Membrane</keyword>
<dbReference type="EMBL" id="ML170193">
    <property type="protein sequence ID" value="TDL19790.1"/>
    <property type="molecule type" value="Genomic_DNA"/>
</dbReference>
<keyword evidence="2" id="KW-0812">Transmembrane</keyword>
<dbReference type="AlphaFoldDB" id="A0A4Y7PZ26"/>
<evidence type="ECO:0000256" key="3">
    <source>
        <dbReference type="SAM" id="SignalP"/>
    </source>
</evidence>
<name>A0A4Y7PZ26_9AGAM</name>
<keyword evidence="3" id="KW-0732">Signal</keyword>
<dbReference type="PANTHER" id="PTHR40465:SF1">
    <property type="entry name" value="DUF6534 DOMAIN-CONTAINING PROTEIN"/>
    <property type="match status" value="1"/>
</dbReference>
<evidence type="ECO:0000256" key="1">
    <source>
        <dbReference type="SAM" id="MobiDB-lite"/>
    </source>
</evidence>
<dbReference type="PANTHER" id="PTHR40465">
    <property type="entry name" value="CHROMOSOME 1, WHOLE GENOME SHOTGUN SEQUENCE"/>
    <property type="match status" value="1"/>
</dbReference>
<feature type="compositionally biased region" description="Basic and acidic residues" evidence="1">
    <location>
        <begin position="314"/>
        <end position="327"/>
    </location>
</feature>
<dbReference type="STRING" id="50990.A0A4Y7PZ26"/>
<feature type="chain" id="PRO_5021287995" description="DUF6534 domain-containing protein" evidence="3">
    <location>
        <begin position="23"/>
        <end position="327"/>
    </location>
</feature>
<organism evidence="5 6">
    <name type="scientific">Rickenella mellea</name>
    <dbReference type="NCBI Taxonomy" id="50990"/>
    <lineage>
        <taxon>Eukaryota</taxon>
        <taxon>Fungi</taxon>
        <taxon>Dikarya</taxon>
        <taxon>Basidiomycota</taxon>
        <taxon>Agaricomycotina</taxon>
        <taxon>Agaricomycetes</taxon>
        <taxon>Hymenochaetales</taxon>
        <taxon>Rickenellaceae</taxon>
        <taxon>Rickenella</taxon>
    </lineage>
</organism>
<keyword evidence="6" id="KW-1185">Reference proteome</keyword>
<sequence>MHLPLVRLLVVWLCSLSHVAIAIPEPVNNPSLAIFTLPSLDDTFGAMFIGLLISTGLYGLLCLQCYLCFQQFPDDRFAKWIQHRSLNTLHTIVISHAVYGYLITNFSNPLALLEGTWDITVGIHFRSCITYFVQLFFAHRVWNFTSRNIYYGGLVVILATVQFVTTVRAFQLKAFSRLEEVKTTIVSSLAITVACDVVVTGILCFYLNRSRTGFKRTESLINNLMWYSLSTGLLPSLFVGKLYSNSLLTILNGRASIRAKWELGDNVQEVQLSHLSSANGRRANAAGKDSVAILVGQTTEIKSDFQPTPSHSLGDFKKYNSESGHHV</sequence>
<dbReference type="VEuPathDB" id="FungiDB:BD410DRAFT_791655"/>
<dbReference type="Pfam" id="PF20152">
    <property type="entry name" value="DUF6534"/>
    <property type="match status" value="1"/>
</dbReference>
<proteinExistence type="predicted"/>
<dbReference type="Proteomes" id="UP000294933">
    <property type="component" value="Unassembled WGS sequence"/>
</dbReference>
<feature type="region of interest" description="Disordered" evidence="1">
    <location>
        <begin position="306"/>
        <end position="327"/>
    </location>
</feature>
<feature type="transmembrane region" description="Helical" evidence="2">
    <location>
        <begin position="119"/>
        <end position="137"/>
    </location>
</feature>
<feature type="transmembrane region" description="Helical" evidence="2">
    <location>
        <begin position="149"/>
        <end position="170"/>
    </location>
</feature>